<gene>
    <name evidence="2" type="ORF">LAESUDRAFT_813283</name>
</gene>
<reference evidence="2 3" key="1">
    <citation type="journal article" date="2016" name="Mol. Biol. Evol.">
        <title>Comparative Genomics of Early-Diverging Mushroom-Forming Fungi Provides Insights into the Origins of Lignocellulose Decay Capabilities.</title>
        <authorList>
            <person name="Nagy L.G."/>
            <person name="Riley R."/>
            <person name="Tritt A."/>
            <person name="Adam C."/>
            <person name="Daum C."/>
            <person name="Floudas D."/>
            <person name="Sun H."/>
            <person name="Yadav J.S."/>
            <person name="Pangilinan J."/>
            <person name="Larsson K.H."/>
            <person name="Matsuura K."/>
            <person name="Barry K."/>
            <person name="Labutti K."/>
            <person name="Kuo R."/>
            <person name="Ohm R.A."/>
            <person name="Bhattacharya S.S."/>
            <person name="Shirouzu T."/>
            <person name="Yoshinaga Y."/>
            <person name="Martin F.M."/>
            <person name="Grigoriev I.V."/>
            <person name="Hibbett D.S."/>
        </authorList>
    </citation>
    <scope>NUCLEOTIDE SEQUENCE [LARGE SCALE GENOMIC DNA]</scope>
    <source>
        <strain evidence="2 3">93-53</strain>
    </source>
</reference>
<keyword evidence="3" id="KW-1185">Reference proteome</keyword>
<evidence type="ECO:0000313" key="2">
    <source>
        <dbReference type="EMBL" id="KZT05744.1"/>
    </source>
</evidence>
<dbReference type="RefSeq" id="XP_040763484.1">
    <property type="nucleotide sequence ID" value="XM_040914470.1"/>
</dbReference>
<name>A0A165DW23_9APHY</name>
<evidence type="ECO:0000256" key="1">
    <source>
        <dbReference type="SAM" id="MobiDB-lite"/>
    </source>
</evidence>
<accession>A0A165DW23</accession>
<dbReference type="GeneID" id="63831497"/>
<feature type="compositionally biased region" description="Low complexity" evidence="1">
    <location>
        <begin position="58"/>
        <end position="69"/>
    </location>
</feature>
<feature type="compositionally biased region" description="Low complexity" evidence="1">
    <location>
        <begin position="105"/>
        <end position="123"/>
    </location>
</feature>
<protein>
    <submittedName>
        <fullName evidence="2">Uncharacterized protein</fullName>
    </submittedName>
</protein>
<organism evidence="2 3">
    <name type="scientific">Laetiporus sulphureus 93-53</name>
    <dbReference type="NCBI Taxonomy" id="1314785"/>
    <lineage>
        <taxon>Eukaryota</taxon>
        <taxon>Fungi</taxon>
        <taxon>Dikarya</taxon>
        <taxon>Basidiomycota</taxon>
        <taxon>Agaricomycotina</taxon>
        <taxon>Agaricomycetes</taxon>
        <taxon>Polyporales</taxon>
        <taxon>Laetiporus</taxon>
    </lineage>
</organism>
<sequence>MCLTPATFFPSSTISTSPAGTLMSIRNMAFPFKLNVTVNVSNVHNTTVTQARTPAGQSSSTHPTTTKTSDSVKKAASTPRAKKPTAVKGSVPVKAASSQAKRPAGAKTPAANEAAKGAAKSKH</sequence>
<feature type="region of interest" description="Disordered" evidence="1">
    <location>
        <begin position="47"/>
        <end position="123"/>
    </location>
</feature>
<proteinExistence type="predicted"/>
<evidence type="ECO:0000313" key="3">
    <source>
        <dbReference type="Proteomes" id="UP000076871"/>
    </source>
</evidence>
<dbReference type="InParanoid" id="A0A165DW23"/>
<dbReference type="AlphaFoldDB" id="A0A165DW23"/>
<dbReference type="Proteomes" id="UP000076871">
    <property type="component" value="Unassembled WGS sequence"/>
</dbReference>
<dbReference type="EMBL" id="KV427628">
    <property type="protein sequence ID" value="KZT05744.1"/>
    <property type="molecule type" value="Genomic_DNA"/>
</dbReference>